<keyword evidence="2" id="KW-0732">Signal</keyword>
<dbReference type="InterPro" id="IPR032466">
    <property type="entry name" value="Metal_Hydrolase"/>
</dbReference>
<dbReference type="SUPFAM" id="SSF51556">
    <property type="entry name" value="Metallo-dependent hydrolases"/>
    <property type="match status" value="1"/>
</dbReference>
<sequence>MHKFLTGSAILAGLFLLFSAQTEAGYFPFSPKDHNTADSTKKDTTKYSEFKSLPLKPVRKISYSTNEGSWMSLDVSPDGSSIAFDLMGDIYTMPITGGKATAITKGLAYDVHPRYSPDGKKLLFISDRSGADNVWYIDMAKQDTVQVTSDQNQYFPDACWTPDGQYIVFSKGRRNIKLYMAHMKSGSGIQLIAEPSTLKTIDPAVSPDGRYIYFSTRNGAWKYNALLPQYEIGVYDREKGTVNTITSRYGSGFTPVLSKDGKWLVYGSRYEDKTGLVIRDLKSGDEKWLAYPVQRDEQESIAPLGVLPAMCFTPDSKALIASYGGRFYKIPIDGTVPTEIPFTANVELELGPKLEFKYPVSDTAYQQSTQIRDATPSPDGKRLAFTVLNRLYVMDYPAGVPKRVTNNDFTEAEPAWSPDGSAIVFTTWNADGGNIYKATVGTKGTTLQKLTNETGLYQNLIFTLKGDKIVFIRSKTRAYKDAYGPGYDGSEDELCWIAPGGGEITKIYNTLGKYNPHFIKGEDSRIYLNDGNGNLISINWEGTDEKRVAHITGITSYGSIPSKMGRPDPSKMQCILPDVEDESAKELNLPAAASWITMSPTGVWAIAQINNNIYVVTIPKTGKTDEISVASADNAEFPARKLTDIGGEFPFWQADGKTVHWSLGSTHFSYDVEKAQFFDDSLKEAKKAEDKKAADSIARLNADSSLKKAADSLKKIQDSIKAKDTTIKKNEKKEEPKYKAQEVDVKVFFKKDIPQGTILFKNARIVTMKGDEVIENGDILVENNRIKAVGKSGSISAPSGAKIMDVSGKTIIPGFVDPHSHMWPNWGIHKNQIWMYATNLAYGVTTTRDPQTSTTDVLTYGDMVDAGMMTGPRIYSTGPGVGYWFYNVKDSSQAEDILEQYSKYFHTKYIKMYLTGNRKQREWIITAARHQQLMPTTEGGLDFKLNMTNMLDGYPGHEHALPIYPLYSDVWKAISQAHMIVTPTLLVSYGGPFGENYFWTREVPYHDPKVQHFFAYEELASKTRRVGGSFPYANAGWSMDEEQVFPKHAKNMKALVDAGGMVGVGSHGEFQGLGYHWELWALQSGGMRTIDALKCATILGAEGLGLDKDLGSIEVGKLADMIVLDKNPLENIRNTNSIQYVMKNGRLYDGNTCDEVYPQQRKLNLSEWQYDRPTINTTVKE</sequence>
<dbReference type="AlphaFoldDB" id="A0A5B8V860"/>
<evidence type="ECO:0000313" key="4">
    <source>
        <dbReference type="EMBL" id="QEC67594.1"/>
    </source>
</evidence>
<proteinExistence type="inferred from homology"/>
<name>A0A5B8V860_9BACT</name>
<dbReference type="EMBL" id="CP042435">
    <property type="protein sequence ID" value="QEC67594.1"/>
    <property type="molecule type" value="Genomic_DNA"/>
</dbReference>
<dbReference type="InterPro" id="IPR006680">
    <property type="entry name" value="Amidohydro-rel"/>
</dbReference>
<dbReference type="InterPro" id="IPR011042">
    <property type="entry name" value="6-blade_b-propeller_TolB-like"/>
</dbReference>
<feature type="chain" id="PRO_5022754134" evidence="2">
    <location>
        <begin position="25"/>
        <end position="1181"/>
    </location>
</feature>
<evidence type="ECO:0000259" key="3">
    <source>
        <dbReference type="Pfam" id="PF01979"/>
    </source>
</evidence>
<dbReference type="Gene3D" id="2.30.40.10">
    <property type="entry name" value="Urease, subunit C, domain 1"/>
    <property type="match status" value="2"/>
</dbReference>
<evidence type="ECO:0000256" key="2">
    <source>
        <dbReference type="SAM" id="SignalP"/>
    </source>
</evidence>
<feature type="domain" description="Amidohydrolase-related" evidence="3">
    <location>
        <begin position="810"/>
        <end position="1147"/>
    </location>
</feature>
<gene>
    <name evidence="4" type="ORF">FRZ67_09940</name>
</gene>
<organism evidence="4 5">
    <name type="scientific">Panacibacter ginsenosidivorans</name>
    <dbReference type="NCBI Taxonomy" id="1813871"/>
    <lineage>
        <taxon>Bacteria</taxon>
        <taxon>Pseudomonadati</taxon>
        <taxon>Bacteroidota</taxon>
        <taxon>Chitinophagia</taxon>
        <taxon>Chitinophagales</taxon>
        <taxon>Chitinophagaceae</taxon>
        <taxon>Panacibacter</taxon>
    </lineage>
</organism>
<dbReference type="Gene3D" id="2.120.10.30">
    <property type="entry name" value="TolB, C-terminal domain"/>
    <property type="match status" value="3"/>
</dbReference>
<dbReference type="RefSeq" id="WP_147189401.1">
    <property type="nucleotide sequence ID" value="NZ_CP042435.1"/>
</dbReference>
<dbReference type="SUPFAM" id="SSF51338">
    <property type="entry name" value="Composite domain of metallo-dependent hydrolases"/>
    <property type="match status" value="1"/>
</dbReference>
<reference evidence="4 5" key="1">
    <citation type="journal article" date="2016" name="Int. J. Syst. Evol. Microbiol.">
        <title>Panacibacter ginsenosidivorans gen. nov., sp. nov., with ginsenoside converting activity isolated from soil of a ginseng field.</title>
        <authorList>
            <person name="Siddiqi M.Z."/>
            <person name="Muhammad Shafi S."/>
            <person name="Choi K.D."/>
            <person name="Im W.T."/>
        </authorList>
    </citation>
    <scope>NUCLEOTIDE SEQUENCE [LARGE SCALE GENOMIC DNA]</scope>
    <source>
        <strain evidence="4 5">Gsoil1550</strain>
    </source>
</reference>
<evidence type="ECO:0000256" key="1">
    <source>
        <dbReference type="ARBA" id="ARBA00009820"/>
    </source>
</evidence>
<keyword evidence="4" id="KW-0378">Hydrolase</keyword>
<accession>A0A5B8V860</accession>
<dbReference type="Pfam" id="PF07676">
    <property type="entry name" value="PD40"/>
    <property type="match status" value="4"/>
</dbReference>
<comment type="similarity">
    <text evidence="1">Belongs to the TolB family.</text>
</comment>
<feature type="signal peptide" evidence="2">
    <location>
        <begin position="1"/>
        <end position="24"/>
    </location>
</feature>
<dbReference type="KEGG" id="pgin:FRZ67_09940"/>
<dbReference type="GO" id="GO:0016810">
    <property type="term" value="F:hydrolase activity, acting on carbon-nitrogen (but not peptide) bonds"/>
    <property type="evidence" value="ECO:0007669"/>
    <property type="project" value="InterPro"/>
</dbReference>
<dbReference type="Pfam" id="PF01979">
    <property type="entry name" value="Amidohydro_1"/>
    <property type="match status" value="1"/>
</dbReference>
<dbReference type="InterPro" id="IPR011659">
    <property type="entry name" value="WD40"/>
</dbReference>
<dbReference type="PANTHER" id="PTHR36842">
    <property type="entry name" value="PROTEIN TOLB HOMOLOG"/>
    <property type="match status" value="1"/>
</dbReference>
<dbReference type="Proteomes" id="UP000321533">
    <property type="component" value="Chromosome"/>
</dbReference>
<dbReference type="SUPFAM" id="SSF69304">
    <property type="entry name" value="Tricorn protease N-terminal domain"/>
    <property type="match status" value="2"/>
</dbReference>
<evidence type="ECO:0000313" key="5">
    <source>
        <dbReference type="Proteomes" id="UP000321533"/>
    </source>
</evidence>
<dbReference type="Gene3D" id="3.30.110.90">
    <property type="entry name" value="Amidohydrolase"/>
    <property type="match status" value="1"/>
</dbReference>
<protein>
    <submittedName>
        <fullName evidence="4">Amidohydrolase family protein</fullName>
    </submittedName>
</protein>
<dbReference type="Gene3D" id="3.20.20.140">
    <property type="entry name" value="Metal-dependent hydrolases"/>
    <property type="match status" value="1"/>
</dbReference>
<dbReference type="InterPro" id="IPR011059">
    <property type="entry name" value="Metal-dep_hydrolase_composite"/>
</dbReference>
<dbReference type="OrthoDB" id="9815657at2"/>
<keyword evidence="5" id="KW-1185">Reference proteome</keyword>